<dbReference type="GO" id="GO:0000139">
    <property type="term" value="C:Golgi membrane"/>
    <property type="evidence" value="ECO:0007669"/>
    <property type="project" value="UniProtKB-SubCell"/>
</dbReference>
<dbReference type="GeneID" id="30179886"/>
<evidence type="ECO:0000313" key="13">
    <source>
        <dbReference type="Proteomes" id="UP000094455"/>
    </source>
</evidence>
<comment type="subcellular location">
    <subcellularLocation>
        <location evidence="1">Golgi apparatus membrane</location>
        <topology evidence="1">Single-pass type IV membrane protein</topology>
    </subcellularLocation>
</comment>
<evidence type="ECO:0000256" key="11">
    <source>
        <dbReference type="SAM" id="Phobius"/>
    </source>
</evidence>
<evidence type="ECO:0000313" key="12">
    <source>
        <dbReference type="EMBL" id="ODQ48537.1"/>
    </source>
</evidence>
<reference evidence="12 13" key="1">
    <citation type="journal article" date="2016" name="Proc. Natl. Acad. Sci. U.S.A.">
        <title>Comparative genomics of biotechnologically important yeasts.</title>
        <authorList>
            <person name="Riley R."/>
            <person name="Haridas S."/>
            <person name="Wolfe K.H."/>
            <person name="Lopes M.R."/>
            <person name="Hittinger C.T."/>
            <person name="Goeker M."/>
            <person name="Salamov A.A."/>
            <person name="Wisecaver J.H."/>
            <person name="Long T.M."/>
            <person name="Calvey C.H."/>
            <person name="Aerts A.L."/>
            <person name="Barry K.W."/>
            <person name="Choi C."/>
            <person name="Clum A."/>
            <person name="Coughlan A.Y."/>
            <person name="Deshpande S."/>
            <person name="Douglass A.P."/>
            <person name="Hanson S.J."/>
            <person name="Klenk H.-P."/>
            <person name="LaButti K.M."/>
            <person name="Lapidus A."/>
            <person name="Lindquist E.A."/>
            <person name="Lipzen A.M."/>
            <person name="Meier-Kolthoff J.P."/>
            <person name="Ohm R.A."/>
            <person name="Otillar R.P."/>
            <person name="Pangilinan J.L."/>
            <person name="Peng Y."/>
            <person name="Rokas A."/>
            <person name="Rosa C.A."/>
            <person name="Scheuner C."/>
            <person name="Sibirny A.A."/>
            <person name="Slot J.C."/>
            <person name="Stielow J.B."/>
            <person name="Sun H."/>
            <person name="Kurtzman C.P."/>
            <person name="Blackwell M."/>
            <person name="Grigoriev I.V."/>
            <person name="Jeffries T.W."/>
        </authorList>
    </citation>
    <scope>NUCLEOTIDE SEQUENCE [LARGE SCALE GENOMIC DNA]</scope>
    <source>
        <strain evidence="12 13">NRRL Y-2026</strain>
    </source>
</reference>
<protein>
    <recommendedName>
        <fullName evidence="9">Golgi SNAP receptor complex member 1</fullName>
    </recommendedName>
</protein>
<keyword evidence="7 9" id="KW-0333">Golgi apparatus</keyword>
<evidence type="ECO:0000256" key="9">
    <source>
        <dbReference type="PIRNR" id="PIRNR027109"/>
    </source>
</evidence>
<evidence type="ECO:0000256" key="10">
    <source>
        <dbReference type="SAM" id="Coils"/>
    </source>
</evidence>
<dbReference type="GO" id="GO:0005801">
    <property type="term" value="C:cis-Golgi network"/>
    <property type="evidence" value="ECO:0007669"/>
    <property type="project" value="InterPro"/>
</dbReference>
<dbReference type="GO" id="GO:0006906">
    <property type="term" value="P:vesicle fusion"/>
    <property type="evidence" value="ECO:0007669"/>
    <property type="project" value="TreeGrafter"/>
</dbReference>
<dbReference type="GO" id="GO:0006888">
    <property type="term" value="P:endoplasmic reticulum to Golgi vesicle-mediated transport"/>
    <property type="evidence" value="ECO:0007669"/>
    <property type="project" value="InterPro"/>
</dbReference>
<dbReference type="PANTHER" id="PTHR21094">
    <property type="entry name" value="GOS-28 SNARE- RELATED"/>
    <property type="match status" value="1"/>
</dbReference>
<comment type="function">
    <text evidence="9">Involved in transport from the ER to the Golgi apparatus as well as in intra-Golgi transport. It belongs to a super-family of proteins called t-SNAREs or soluble NSF (N-ethylmaleimide-sensitive factor) attachment protein receptor.</text>
</comment>
<accession>A0A1E3NQZ8</accession>
<dbReference type="GO" id="GO:0005797">
    <property type="term" value="C:Golgi medial cisterna"/>
    <property type="evidence" value="ECO:0007669"/>
    <property type="project" value="TreeGrafter"/>
</dbReference>
<evidence type="ECO:0000256" key="2">
    <source>
        <dbReference type="ARBA" id="ARBA00008473"/>
    </source>
</evidence>
<sequence>MSTSAYTQSRAHVLSLSTQLSNVLARYSSFATDVHTTPSAEEVETKNKIQTLLSDLSAAINDMSRILDTLQTESLSSSKFQQLSRHKDELKRHRQDYQRLANQIEQERNRLNLLSNVRSDIDQYNDNANGNNPTGGNINSDDYMLDERLRIDRSHGIVDNLINQVMETRDEMMRQGSTLSNVSNRLERTLSTVPGLNTLINKIDARHRKEAIILVVVILICLIILWFSL</sequence>
<dbReference type="PIRSF" id="PIRSF027109">
    <property type="entry name" value="Golgi_SNARE"/>
    <property type="match status" value="1"/>
</dbReference>
<comment type="subunit">
    <text evidence="9">Component of several multiprotein Golgi SNARE complexes.</text>
</comment>
<dbReference type="PANTHER" id="PTHR21094:SF2">
    <property type="entry name" value="GOLGI SNAP RECEPTOR COMPLEX MEMBER 1"/>
    <property type="match status" value="1"/>
</dbReference>
<keyword evidence="13" id="KW-1185">Reference proteome</keyword>
<evidence type="ECO:0000256" key="3">
    <source>
        <dbReference type="ARBA" id="ARBA00022448"/>
    </source>
</evidence>
<keyword evidence="4 11" id="KW-0812">Transmembrane</keyword>
<feature type="transmembrane region" description="Helical" evidence="11">
    <location>
        <begin position="211"/>
        <end position="228"/>
    </location>
</feature>
<evidence type="ECO:0000256" key="4">
    <source>
        <dbReference type="ARBA" id="ARBA00022692"/>
    </source>
</evidence>
<dbReference type="AlphaFoldDB" id="A0A1E3NQZ8"/>
<evidence type="ECO:0000256" key="5">
    <source>
        <dbReference type="ARBA" id="ARBA00022927"/>
    </source>
</evidence>
<keyword evidence="3 9" id="KW-0813">Transport</keyword>
<dbReference type="Proteomes" id="UP000094455">
    <property type="component" value="Unassembled WGS sequence"/>
</dbReference>
<dbReference type="GO" id="GO:0031201">
    <property type="term" value="C:SNARE complex"/>
    <property type="evidence" value="ECO:0007669"/>
    <property type="project" value="TreeGrafter"/>
</dbReference>
<dbReference type="GO" id="GO:0015031">
    <property type="term" value="P:protein transport"/>
    <property type="evidence" value="ECO:0007669"/>
    <property type="project" value="UniProtKB-KW"/>
</dbReference>
<keyword evidence="10" id="KW-0175">Coiled coil</keyword>
<keyword evidence="5 9" id="KW-0653">Protein transport</keyword>
<dbReference type="GO" id="GO:0048219">
    <property type="term" value="P:inter-Golgi cisterna vesicle-mediated transport"/>
    <property type="evidence" value="ECO:0007669"/>
    <property type="project" value="TreeGrafter"/>
</dbReference>
<evidence type="ECO:0000256" key="1">
    <source>
        <dbReference type="ARBA" id="ARBA00004409"/>
    </source>
</evidence>
<dbReference type="EMBL" id="KV454001">
    <property type="protein sequence ID" value="ODQ48537.1"/>
    <property type="molecule type" value="Genomic_DNA"/>
</dbReference>
<keyword evidence="6 11" id="KW-1133">Transmembrane helix</keyword>
<name>A0A1E3NQZ8_9ASCO</name>
<comment type="similarity">
    <text evidence="2 9">Belongs to the GOSR1 family.</text>
</comment>
<keyword evidence="9" id="KW-0931">ER-Golgi transport</keyword>
<dbReference type="InterPro" id="IPR023601">
    <property type="entry name" value="Golgi_SNAP_su1"/>
</dbReference>
<dbReference type="GO" id="GO:0005484">
    <property type="term" value="F:SNAP receptor activity"/>
    <property type="evidence" value="ECO:0007669"/>
    <property type="project" value="TreeGrafter"/>
</dbReference>
<organism evidence="12 13">
    <name type="scientific">Pichia membranifaciens NRRL Y-2026</name>
    <dbReference type="NCBI Taxonomy" id="763406"/>
    <lineage>
        <taxon>Eukaryota</taxon>
        <taxon>Fungi</taxon>
        <taxon>Dikarya</taxon>
        <taxon>Ascomycota</taxon>
        <taxon>Saccharomycotina</taxon>
        <taxon>Pichiomycetes</taxon>
        <taxon>Pichiales</taxon>
        <taxon>Pichiaceae</taxon>
        <taxon>Pichia</taxon>
    </lineage>
</organism>
<evidence type="ECO:0000256" key="7">
    <source>
        <dbReference type="ARBA" id="ARBA00023034"/>
    </source>
</evidence>
<evidence type="ECO:0000256" key="8">
    <source>
        <dbReference type="ARBA" id="ARBA00023136"/>
    </source>
</evidence>
<feature type="coiled-coil region" evidence="10">
    <location>
        <begin position="53"/>
        <end position="117"/>
    </location>
</feature>
<gene>
    <name evidence="12" type="ORF">PICMEDRAFT_56784</name>
</gene>
<dbReference type="Pfam" id="PF12352">
    <property type="entry name" value="V-SNARE_C"/>
    <property type="match status" value="1"/>
</dbReference>
<dbReference type="OrthoDB" id="422156at2759"/>
<dbReference type="RefSeq" id="XP_019019650.1">
    <property type="nucleotide sequence ID" value="XM_019163199.1"/>
</dbReference>
<proteinExistence type="inferred from homology"/>
<keyword evidence="8 9" id="KW-0472">Membrane</keyword>
<evidence type="ECO:0000256" key="6">
    <source>
        <dbReference type="ARBA" id="ARBA00022989"/>
    </source>
</evidence>
<dbReference type="STRING" id="763406.A0A1E3NQZ8"/>